<dbReference type="SUPFAM" id="SSF52058">
    <property type="entry name" value="L domain-like"/>
    <property type="match status" value="1"/>
</dbReference>
<dbReference type="SMART" id="SM00365">
    <property type="entry name" value="LRR_SD22"/>
    <property type="match status" value="5"/>
</dbReference>
<dbReference type="CDD" id="cd21340">
    <property type="entry name" value="PPP1R42"/>
    <property type="match status" value="1"/>
</dbReference>
<accession>A0A1B6FH52</accession>
<evidence type="ECO:0008006" key="5">
    <source>
        <dbReference type="Google" id="ProtNLM"/>
    </source>
</evidence>
<keyword evidence="2" id="KW-0677">Repeat</keyword>
<feature type="region of interest" description="Disordered" evidence="3">
    <location>
        <begin position="321"/>
        <end position="353"/>
    </location>
</feature>
<dbReference type="Pfam" id="PF13516">
    <property type="entry name" value="LRR_6"/>
    <property type="match status" value="1"/>
</dbReference>
<evidence type="ECO:0000256" key="2">
    <source>
        <dbReference type="ARBA" id="ARBA00022737"/>
    </source>
</evidence>
<keyword evidence="1" id="KW-0433">Leucine-rich repeat</keyword>
<evidence type="ECO:0000256" key="3">
    <source>
        <dbReference type="SAM" id="MobiDB-lite"/>
    </source>
</evidence>
<dbReference type="InterPro" id="IPR050836">
    <property type="entry name" value="SDS22/Internalin_LRR"/>
</dbReference>
<evidence type="ECO:0000313" key="4">
    <source>
        <dbReference type="EMBL" id="JAS49542.1"/>
    </source>
</evidence>
<dbReference type="Gene3D" id="3.80.10.10">
    <property type="entry name" value="Ribonuclease Inhibitor"/>
    <property type="match status" value="2"/>
</dbReference>
<dbReference type="AlphaFoldDB" id="A0A1B6FH52"/>
<evidence type="ECO:0000256" key="1">
    <source>
        <dbReference type="ARBA" id="ARBA00022614"/>
    </source>
</evidence>
<dbReference type="PANTHER" id="PTHR46652:SF3">
    <property type="entry name" value="LEUCINE-RICH REPEAT-CONTAINING PROTEIN 9"/>
    <property type="match status" value="1"/>
</dbReference>
<dbReference type="InterPro" id="IPR032675">
    <property type="entry name" value="LRR_dom_sf"/>
</dbReference>
<sequence>MVQMVRLTIDYVRKTVHKPHESSKNADDFLKKITHLSLAEKSIDSIADLSSVKNLTVLYLHHNNLQVIENLCRNECLTHLYLQHNKISKMENLNSIKQLKKLYLGHNCISVIEGLDAVTALEELHVENQQLLPGETIYFDPRTVKNLSKCLRILDISGNNVASISDLKDLKVIEKLDARNNALCNLPAVCETICHWPRVEQLDFQSNEITREPKYKDKIIASTKKLRSLDTKDINDITRSFIHRFELVKEERREKMLKASEVQTPFSDEIASIAEHLPPGLRQAVSASVKKEAIPRAKSLTLSLMQVPVHSPGFLSDDSAMANSGLQARPSRRVSNAENLVRSRQKAEKESQTSLLQLGDVITTTSSTPKLQK</sequence>
<proteinExistence type="predicted"/>
<dbReference type="PROSITE" id="PS51450">
    <property type="entry name" value="LRR"/>
    <property type="match status" value="4"/>
</dbReference>
<reference evidence="4" key="1">
    <citation type="submission" date="2015-11" db="EMBL/GenBank/DDBJ databases">
        <title>De novo transcriptome assembly of four potential Pierce s Disease insect vectors from Arizona vineyards.</title>
        <authorList>
            <person name="Tassone E.E."/>
        </authorList>
    </citation>
    <scope>NUCLEOTIDE SEQUENCE</scope>
</reference>
<dbReference type="PANTHER" id="PTHR46652">
    <property type="entry name" value="LEUCINE-RICH REPEAT AND IQ DOMAIN-CONTAINING PROTEIN 1-RELATED"/>
    <property type="match status" value="1"/>
</dbReference>
<protein>
    <recommendedName>
        <fullName evidence="5">Protein phosphatase 1 regulatory subunit 42</fullName>
    </recommendedName>
</protein>
<gene>
    <name evidence="4" type="ORF">g.17302</name>
</gene>
<name>A0A1B6FH52_9HEMI</name>
<organism evidence="4">
    <name type="scientific">Cuerna arida</name>
    <dbReference type="NCBI Taxonomy" id="1464854"/>
    <lineage>
        <taxon>Eukaryota</taxon>
        <taxon>Metazoa</taxon>
        <taxon>Ecdysozoa</taxon>
        <taxon>Arthropoda</taxon>
        <taxon>Hexapoda</taxon>
        <taxon>Insecta</taxon>
        <taxon>Pterygota</taxon>
        <taxon>Neoptera</taxon>
        <taxon>Paraneoptera</taxon>
        <taxon>Hemiptera</taxon>
        <taxon>Auchenorrhyncha</taxon>
        <taxon>Membracoidea</taxon>
        <taxon>Cicadellidae</taxon>
        <taxon>Cicadellinae</taxon>
        <taxon>Proconiini</taxon>
        <taxon>Cuerna</taxon>
    </lineage>
</organism>
<dbReference type="InterPro" id="IPR001611">
    <property type="entry name" value="Leu-rich_rpt"/>
</dbReference>
<dbReference type="EMBL" id="GECZ01020227">
    <property type="protein sequence ID" value="JAS49542.1"/>
    <property type="molecule type" value="Transcribed_RNA"/>
</dbReference>